<dbReference type="PANTHER" id="PTHR14577">
    <property type="entry name" value="NUCLEOLAR PROTEIN 12"/>
    <property type="match status" value="1"/>
</dbReference>
<comment type="caution">
    <text evidence="6">The sequence shown here is derived from an EMBL/GenBank/DDBJ whole genome shotgun (WGS) entry which is preliminary data.</text>
</comment>
<dbReference type="GO" id="GO:0005730">
    <property type="term" value="C:nucleolus"/>
    <property type="evidence" value="ECO:0007669"/>
    <property type="project" value="UniProtKB-SubCell"/>
</dbReference>
<feature type="compositionally biased region" description="Basic residues" evidence="5">
    <location>
        <begin position="223"/>
        <end position="234"/>
    </location>
</feature>
<dbReference type="GO" id="GO:0019843">
    <property type="term" value="F:rRNA binding"/>
    <property type="evidence" value="ECO:0007669"/>
    <property type="project" value="TreeGrafter"/>
</dbReference>
<dbReference type="AlphaFoldDB" id="A0AAW1Q863"/>
<dbReference type="EMBL" id="JALJOR010000005">
    <property type="protein sequence ID" value="KAK9817070.1"/>
    <property type="molecule type" value="Genomic_DNA"/>
</dbReference>
<dbReference type="Pfam" id="PF09805">
    <property type="entry name" value="Nop25"/>
    <property type="match status" value="1"/>
</dbReference>
<evidence type="ECO:0000256" key="1">
    <source>
        <dbReference type="ARBA" id="ARBA00004604"/>
    </source>
</evidence>
<sequence length="234" mass="25968">MRRPGTSGRDAKFSEQNALAWGGDGPRPGEGGAVRHVEKRKTKQKGLEVVFDPDKHRDYLTGFHKRKLQRRKAALQEQDSKEKKQRLQDRAERREALRKTLQLDKYETASEASEDESKPAAPSAAEPAADVTVYDNDVWTTTVTTEPLAMHSESEPEGNDSDPGDQPVQALKPNPGPPQKPPQQTKAKAAIMKKLLEKKKKRKKKGKSHAASREEMGGGKGDKKGRKGSSKTKR</sequence>
<reference evidence="6 7" key="1">
    <citation type="journal article" date="2024" name="Nat. Commun.">
        <title>Phylogenomics reveals the evolutionary origins of lichenization in chlorophyte algae.</title>
        <authorList>
            <person name="Puginier C."/>
            <person name="Libourel C."/>
            <person name="Otte J."/>
            <person name="Skaloud P."/>
            <person name="Haon M."/>
            <person name="Grisel S."/>
            <person name="Petersen M."/>
            <person name="Berrin J.G."/>
            <person name="Delaux P.M."/>
            <person name="Dal Grande F."/>
            <person name="Keller J."/>
        </authorList>
    </citation>
    <scope>NUCLEOTIDE SEQUENCE [LARGE SCALE GENOMIC DNA]</scope>
    <source>
        <strain evidence="6 7">SAG 2043</strain>
    </source>
</reference>
<comment type="similarity">
    <text evidence="2">Belongs to the RRP17 family.</text>
</comment>
<feature type="compositionally biased region" description="Basic and acidic residues" evidence="5">
    <location>
        <begin position="78"/>
        <end position="108"/>
    </location>
</feature>
<keyword evidence="7" id="KW-1185">Reference proteome</keyword>
<dbReference type="Proteomes" id="UP001489004">
    <property type="component" value="Unassembled WGS sequence"/>
</dbReference>
<protein>
    <recommendedName>
        <fullName evidence="8">Ribosomal RNA-processing protein 17</fullName>
    </recommendedName>
</protein>
<evidence type="ECO:0008006" key="8">
    <source>
        <dbReference type="Google" id="ProtNLM"/>
    </source>
</evidence>
<evidence type="ECO:0000313" key="7">
    <source>
        <dbReference type="Proteomes" id="UP001489004"/>
    </source>
</evidence>
<keyword evidence="3" id="KW-0175">Coiled coil</keyword>
<accession>A0AAW1Q863</accession>
<evidence type="ECO:0000256" key="2">
    <source>
        <dbReference type="ARBA" id="ARBA00007175"/>
    </source>
</evidence>
<organism evidence="6 7">
    <name type="scientific">[Myrmecia] bisecta</name>
    <dbReference type="NCBI Taxonomy" id="41462"/>
    <lineage>
        <taxon>Eukaryota</taxon>
        <taxon>Viridiplantae</taxon>
        <taxon>Chlorophyta</taxon>
        <taxon>core chlorophytes</taxon>
        <taxon>Trebouxiophyceae</taxon>
        <taxon>Trebouxiales</taxon>
        <taxon>Trebouxiaceae</taxon>
        <taxon>Myrmecia</taxon>
    </lineage>
</organism>
<feature type="region of interest" description="Disordered" evidence="5">
    <location>
        <begin position="61"/>
        <end position="234"/>
    </location>
</feature>
<feature type="compositionally biased region" description="Basic residues" evidence="5">
    <location>
        <begin position="63"/>
        <end position="73"/>
    </location>
</feature>
<evidence type="ECO:0000313" key="6">
    <source>
        <dbReference type="EMBL" id="KAK9817070.1"/>
    </source>
</evidence>
<feature type="compositionally biased region" description="Gly residues" evidence="5">
    <location>
        <begin position="22"/>
        <end position="32"/>
    </location>
</feature>
<evidence type="ECO:0000256" key="4">
    <source>
        <dbReference type="ARBA" id="ARBA00023242"/>
    </source>
</evidence>
<dbReference type="PANTHER" id="PTHR14577:SF0">
    <property type="entry name" value="NUCLEOLAR PROTEIN 12"/>
    <property type="match status" value="1"/>
</dbReference>
<evidence type="ECO:0000256" key="5">
    <source>
        <dbReference type="SAM" id="MobiDB-lite"/>
    </source>
</evidence>
<gene>
    <name evidence="6" type="ORF">WJX72_009034</name>
</gene>
<name>A0AAW1Q863_9CHLO</name>
<feature type="compositionally biased region" description="Low complexity" evidence="5">
    <location>
        <begin position="182"/>
        <end position="193"/>
    </location>
</feature>
<proteinExistence type="inferred from homology"/>
<keyword evidence="4" id="KW-0539">Nucleus</keyword>
<dbReference type="InterPro" id="IPR019186">
    <property type="entry name" value="Nucleolar_protein_12"/>
</dbReference>
<feature type="compositionally biased region" description="Basic and acidic residues" evidence="5">
    <location>
        <begin position="211"/>
        <end position="222"/>
    </location>
</feature>
<feature type="region of interest" description="Disordered" evidence="5">
    <location>
        <begin position="1"/>
        <end position="48"/>
    </location>
</feature>
<feature type="compositionally biased region" description="Low complexity" evidence="5">
    <location>
        <begin position="119"/>
        <end position="129"/>
    </location>
</feature>
<feature type="compositionally biased region" description="Basic residues" evidence="5">
    <location>
        <begin position="196"/>
        <end position="210"/>
    </location>
</feature>
<comment type="subcellular location">
    <subcellularLocation>
        <location evidence="1">Nucleus</location>
        <location evidence="1">Nucleolus</location>
    </subcellularLocation>
</comment>
<evidence type="ECO:0000256" key="3">
    <source>
        <dbReference type="ARBA" id="ARBA00023054"/>
    </source>
</evidence>